<keyword evidence="9" id="KW-0479">Metal-binding</keyword>
<dbReference type="GeneID" id="80399200"/>
<evidence type="ECO:0000313" key="12">
    <source>
        <dbReference type="Proteomes" id="UP000682851"/>
    </source>
</evidence>
<keyword evidence="5" id="KW-0547">Nucleotide-binding</keyword>
<proteinExistence type="predicted"/>
<protein>
    <recommendedName>
        <fullName evidence="1">RNA-directed RNA polymerase</fullName>
        <ecNumber evidence="1">2.7.7.48</ecNumber>
    </recommendedName>
    <alternativeName>
        <fullName evidence="7">RNA replicase beta chain</fullName>
    </alternativeName>
</protein>
<keyword evidence="12" id="KW-1185">Reference proteome</keyword>
<reference evidence="11" key="1">
    <citation type="submission" date="2020-09" db="EMBL/GenBank/DDBJ databases">
        <title>Leviviricetes taxonomy.</title>
        <authorList>
            <person name="Stockdale S.R."/>
            <person name="Callanan J."/>
            <person name="Adriaenssens E.M."/>
            <person name="Kuhn J.H."/>
            <person name="Rumnieks J."/>
            <person name="Shkoporov A."/>
            <person name="Draper L.A."/>
            <person name="Ross P."/>
            <person name="Hill C."/>
        </authorList>
    </citation>
    <scope>NUCLEOTIDE SEQUENCE</scope>
</reference>
<feature type="non-terminal residue" evidence="11">
    <location>
        <position position="581"/>
    </location>
</feature>
<evidence type="ECO:0000256" key="2">
    <source>
        <dbReference type="ARBA" id="ARBA00022484"/>
    </source>
</evidence>
<evidence type="ECO:0000259" key="10">
    <source>
        <dbReference type="PROSITE" id="PS50522"/>
    </source>
</evidence>
<dbReference type="InterPro" id="IPR007096">
    <property type="entry name" value="RNA-dir_Rpol_cat_phage"/>
</dbReference>
<dbReference type="InterPro" id="IPR005093">
    <property type="entry name" value="RNArep_beta"/>
</dbReference>
<dbReference type="EC" id="2.7.7.48" evidence="1"/>
<dbReference type="RefSeq" id="YP_010770018.1">
    <property type="nucleotide sequence ID" value="NC_074136.1"/>
</dbReference>
<evidence type="ECO:0000256" key="6">
    <source>
        <dbReference type="ARBA" id="ARBA00022953"/>
    </source>
</evidence>
<dbReference type="GO" id="GO:0039694">
    <property type="term" value="P:viral RNA genome replication"/>
    <property type="evidence" value="ECO:0007669"/>
    <property type="project" value="InterPro"/>
</dbReference>
<dbReference type="GO" id="GO:0046872">
    <property type="term" value="F:metal ion binding"/>
    <property type="evidence" value="ECO:0007669"/>
    <property type="project" value="UniProtKB-KW"/>
</dbReference>
<dbReference type="GO" id="GO:0000166">
    <property type="term" value="F:nucleotide binding"/>
    <property type="evidence" value="ECO:0007669"/>
    <property type="project" value="UniProtKB-KW"/>
</dbReference>
<name>A0A8S5L4V8_9VIRU</name>
<feature type="binding site" evidence="9">
    <location>
        <position position="381"/>
    </location>
    <ligand>
        <name>Mg(2+)</name>
        <dbReference type="ChEBI" id="CHEBI:18420"/>
        <label>2</label>
    </ligand>
</feature>
<keyword evidence="3" id="KW-0808">Transferase</keyword>
<organism evidence="11 12">
    <name type="scientific">ssRNA phage SRR6960509_11</name>
    <dbReference type="NCBI Taxonomy" id="2786522"/>
    <lineage>
        <taxon>Viruses</taxon>
        <taxon>Riboviria</taxon>
        <taxon>Orthornavirae</taxon>
        <taxon>Lenarviricota</taxon>
        <taxon>Leviviricetes</taxon>
        <taxon>Norzivirales</taxon>
        <taxon>Fiersviridae</taxon>
        <taxon>Wohudhevirus</taxon>
        <taxon>Wohudhevirus asienecus</taxon>
    </lineage>
</organism>
<evidence type="ECO:0000313" key="11">
    <source>
        <dbReference type="EMBL" id="DAD52579.1"/>
    </source>
</evidence>
<evidence type="ECO:0000256" key="3">
    <source>
        <dbReference type="ARBA" id="ARBA00022679"/>
    </source>
</evidence>
<feature type="binding site" evidence="9">
    <location>
        <position position="380"/>
    </location>
    <ligand>
        <name>Mg(2+)</name>
        <dbReference type="ChEBI" id="CHEBI:18420"/>
        <label>2</label>
    </ligand>
</feature>
<comment type="catalytic activity">
    <reaction evidence="8">
        <text>RNA(n) + a ribonucleoside 5'-triphosphate = RNA(n+1) + diphosphate</text>
        <dbReference type="Rhea" id="RHEA:21248"/>
        <dbReference type="Rhea" id="RHEA-COMP:14527"/>
        <dbReference type="Rhea" id="RHEA-COMP:17342"/>
        <dbReference type="ChEBI" id="CHEBI:33019"/>
        <dbReference type="ChEBI" id="CHEBI:61557"/>
        <dbReference type="ChEBI" id="CHEBI:140395"/>
        <dbReference type="EC" id="2.7.7.48"/>
    </reaction>
</comment>
<feature type="binding site" evidence="9">
    <location>
        <position position="295"/>
    </location>
    <ligand>
        <name>Mg(2+)</name>
        <dbReference type="ChEBI" id="CHEBI:18420"/>
        <label>2</label>
    </ligand>
</feature>
<dbReference type="GO" id="GO:0003968">
    <property type="term" value="F:RNA-directed RNA polymerase activity"/>
    <property type="evidence" value="ECO:0007669"/>
    <property type="project" value="UniProtKB-KW"/>
</dbReference>
<comment type="cofactor">
    <cofactor evidence="9">
        <name>Mg(2+)</name>
        <dbReference type="ChEBI" id="CHEBI:18420"/>
    </cofactor>
    <text evidence="9">Binds 2 Mg(2+) per subunit.</text>
</comment>
<dbReference type="Pfam" id="PF03431">
    <property type="entry name" value="RNA_replicase_B"/>
    <property type="match status" value="1"/>
</dbReference>
<evidence type="ECO:0000256" key="5">
    <source>
        <dbReference type="ARBA" id="ARBA00022741"/>
    </source>
</evidence>
<evidence type="ECO:0000256" key="9">
    <source>
        <dbReference type="PIRSR" id="PIRSR605093-1"/>
    </source>
</evidence>
<evidence type="ECO:0000256" key="1">
    <source>
        <dbReference type="ARBA" id="ARBA00012494"/>
    </source>
</evidence>
<evidence type="ECO:0000256" key="7">
    <source>
        <dbReference type="ARBA" id="ARBA00030248"/>
    </source>
</evidence>
<dbReference type="PROSITE" id="PS50522">
    <property type="entry name" value="RDRP_PHAGE"/>
    <property type="match status" value="1"/>
</dbReference>
<keyword evidence="9" id="KW-0460">Magnesium</keyword>
<keyword evidence="6" id="KW-0693">Viral RNA replication</keyword>
<evidence type="ECO:0000256" key="4">
    <source>
        <dbReference type="ARBA" id="ARBA00022695"/>
    </source>
</evidence>
<dbReference type="EMBL" id="BK014145">
    <property type="protein sequence ID" value="DAD52579.1"/>
    <property type="molecule type" value="Genomic_RNA"/>
</dbReference>
<evidence type="ECO:0000256" key="8">
    <source>
        <dbReference type="ARBA" id="ARBA00048744"/>
    </source>
</evidence>
<gene>
    <name evidence="11" type="primary">SRR6960509_11_3</name>
</gene>
<dbReference type="KEGG" id="vg:80399200"/>
<feature type="domain" description="RdRp catalytic" evidence="10">
    <location>
        <begin position="280"/>
        <end position="412"/>
    </location>
</feature>
<accession>A0A8S5L4V8</accession>
<keyword evidence="2 11" id="KW-0696">RNA-directed RNA polymerase</keyword>
<dbReference type="Proteomes" id="UP000682851">
    <property type="component" value="Segment"/>
</dbReference>
<sequence length="581" mass="64174">MDKPFCSKERRERARRFAALRLSPENLGSVLTSFLDDLSPVQQRVRDCVTSGDFMSLANLSVDPRAYSDPEVYFWDRQATEFLRKYPFPGSEKAARKAALSTFLEAEQACTKTNQRFTASVEHLFTEHERDLVKQIRRHIRYVLGQFDALEWTSEARHGPGTCLLLDNFGLEGGGYVGGEFKFESKISLTPSLYLLAGAVLKQYPLWDSASLAAHGAKRFELVEGNKITTVPKTALTQRVIAIEPMLNVFLQLGLGGMIRRRLGTRGGFNLDNSWKVNQKLAKVGSINGSYSTIDLSSASDMIAYNVVGTLLPYEWFQALDLVRSPTGRIRIDRDEELTVDYEKFSSMGNGATFELETLIFWAVCRACGVPASDLAVFGDDIVVPTAYSSSVISALEFLGFVPNFKKTFTAGPFRESCGKDYFLGRDVRPLYVTKEVDNGQKLVNLANSVRDLGVRRNSASGHTDLSADSRLSPGWFTLLGFIPGDLREVVSSPPYTAFGLWKGGLSHVKDATGTFTPQWRIAPSPKKAGLSLVGLGLLASRLSSATVTTWKTKPWEGQFSFKVEEGIGGGNSADWVGHVR</sequence>
<keyword evidence="4" id="KW-0548">Nucleotidyltransferase</keyword>